<evidence type="ECO:0000313" key="2">
    <source>
        <dbReference type="EMBL" id="BCR04813.1"/>
    </source>
</evidence>
<reference evidence="2 3" key="1">
    <citation type="journal article" date="2016" name="C (Basel)">
        <title>Selective Growth of and Electricity Production by Marine Exoelectrogenic Bacteria in Self-Aggregated Hydrogel of Microbially Reduced Graphene Oxide.</title>
        <authorList>
            <person name="Yoshida N."/>
            <person name="Goto Y."/>
            <person name="Miyata Y."/>
        </authorList>
    </citation>
    <scope>NUCLEOTIDE SEQUENCE [LARGE SCALE GENOMIC DNA]</scope>
    <source>
        <strain evidence="2 3">NIT-T3</strain>
    </source>
</reference>
<reference evidence="2 3" key="2">
    <citation type="journal article" date="2021" name="Int. J. Syst. Evol. Microbiol.">
        <title>Isolation and Polyphasic Characterization of Desulfuromonas versatilis sp. Nov., an Electrogenic Bacteria Capable of Versatile Metabolism Isolated from a Graphene Oxide-Reducing Enrichment Culture.</title>
        <authorList>
            <person name="Xie L."/>
            <person name="Yoshida N."/>
            <person name="Ishii S."/>
            <person name="Meng L."/>
        </authorList>
    </citation>
    <scope>NUCLEOTIDE SEQUENCE [LARGE SCALE GENOMIC DNA]</scope>
    <source>
        <strain evidence="2 3">NIT-T3</strain>
    </source>
</reference>
<evidence type="ECO:0000313" key="3">
    <source>
        <dbReference type="Proteomes" id="UP001319827"/>
    </source>
</evidence>
<keyword evidence="3" id="KW-1185">Reference proteome</keyword>
<dbReference type="PROSITE" id="PS51257">
    <property type="entry name" value="PROKAR_LIPOPROTEIN"/>
    <property type="match status" value="1"/>
</dbReference>
<proteinExistence type="predicted"/>
<dbReference type="PANTHER" id="PTHR37530:SF1">
    <property type="entry name" value="OUTER MEMBRANE PROTEIN SLP"/>
    <property type="match status" value="1"/>
</dbReference>
<sequence length="195" mass="21390">MKPVLLLALLAGTLALAGCSHVISREQRAAAGSQPSFAELRQNPASHQGRTLLLGGLILANRADDGAGTLELLRFSLDPWGEPVAVDETGSRFLVRSAGPFDPARFEPGRLLTLTATLDGEELYQGGYVDYRYPVFSPGEIYLWETPFRLGVKPHANLYAPYYQAPEPEERGNRYAPAYAPYPYTPTWIRPAGAR</sequence>
<dbReference type="InterPro" id="IPR004658">
    <property type="entry name" value="OMP_Slp"/>
</dbReference>
<accession>A0ABM8HSD9</accession>
<keyword evidence="1" id="KW-0732">Signal</keyword>
<dbReference type="PANTHER" id="PTHR37530">
    <property type="entry name" value="OUTER MEMBRANE PROTEIN SLP"/>
    <property type="match status" value="1"/>
</dbReference>
<protein>
    <submittedName>
        <fullName evidence="2">Membrane protein</fullName>
    </submittedName>
</protein>
<gene>
    <name evidence="2" type="ORF">DESUT3_18820</name>
</gene>
<dbReference type="Pfam" id="PF03843">
    <property type="entry name" value="Slp"/>
    <property type="match status" value="1"/>
</dbReference>
<feature type="signal peptide" evidence="1">
    <location>
        <begin position="1"/>
        <end position="17"/>
    </location>
</feature>
<evidence type="ECO:0000256" key="1">
    <source>
        <dbReference type="SAM" id="SignalP"/>
    </source>
</evidence>
<dbReference type="RefSeq" id="WP_221252262.1">
    <property type="nucleotide sequence ID" value="NZ_AP024355.1"/>
</dbReference>
<organism evidence="2 3">
    <name type="scientific">Desulfuromonas versatilis</name>
    <dbReference type="NCBI Taxonomy" id="2802975"/>
    <lineage>
        <taxon>Bacteria</taxon>
        <taxon>Pseudomonadati</taxon>
        <taxon>Thermodesulfobacteriota</taxon>
        <taxon>Desulfuromonadia</taxon>
        <taxon>Desulfuromonadales</taxon>
        <taxon>Desulfuromonadaceae</taxon>
        <taxon>Desulfuromonas</taxon>
    </lineage>
</organism>
<dbReference type="EMBL" id="AP024355">
    <property type="protein sequence ID" value="BCR04813.1"/>
    <property type="molecule type" value="Genomic_DNA"/>
</dbReference>
<name>A0ABM8HSD9_9BACT</name>
<dbReference type="Proteomes" id="UP001319827">
    <property type="component" value="Chromosome"/>
</dbReference>
<feature type="chain" id="PRO_5046256963" evidence="1">
    <location>
        <begin position="18"/>
        <end position="195"/>
    </location>
</feature>